<evidence type="ECO:0000256" key="3">
    <source>
        <dbReference type="ARBA" id="ARBA00022525"/>
    </source>
</evidence>
<sequence>MKLLSLSASLSLVSAAVAVNLGWDNAYDGPSTSLDTVACSNGENGLETRFGFSNLSQIPTFPFVGGAPDISGFNSPACATCWELTYTNSTGIAQTVHFTAIDAGGDDFVTGEGALNSLTNGQAEQLGIIPVTATVVNASACGL</sequence>
<gene>
    <name evidence="5" type="primary">CP5</name>
</gene>
<comment type="subcellular location">
    <subcellularLocation>
        <location evidence="1">Secreted</location>
    </subcellularLocation>
</comment>
<reference evidence="5" key="2">
    <citation type="journal article" date="2013" name="Mol. Plant Microbe Interact.">
        <title>Functional diversification of cerato-platanins in Moniliophthora perniciosa as seen by differential expression and protein function specialization.</title>
        <authorList>
            <person name="de O Barsottini M.R."/>
            <person name="de Oliveira J.F."/>
            <person name="Adamoski D."/>
            <person name="Teixeira P.J."/>
            <person name="do Prado P.F."/>
            <person name="Tiezzi H.O."/>
            <person name="Sforca M.L."/>
            <person name="Cassago A."/>
            <person name="Portugal R.V."/>
            <person name="de Oliveira P.S."/>
            <person name="de M Zeri A.C."/>
            <person name="Dias S.M."/>
            <person name="Pereira G.A."/>
            <person name="Ambrosio A.L."/>
        </authorList>
    </citation>
    <scope>NUCLEOTIDE SEQUENCE</scope>
</reference>
<dbReference type="InterPro" id="IPR036908">
    <property type="entry name" value="RlpA-like_sf"/>
</dbReference>
<reference evidence="5" key="1">
    <citation type="submission" date="2012-07" db="EMBL/GenBank/DDBJ databases">
        <authorList>
            <person name="Barsottini M.R.O."/>
            <person name="Oliveira J.F."/>
            <person name="Teixeira P."/>
            <person name="Pereira G.A.G."/>
            <person name="Ambrosio A.L.B."/>
            <person name="Dias S.M.G."/>
        </authorList>
    </citation>
    <scope>NUCLEOTIDE SEQUENCE</scope>
</reference>
<dbReference type="Pfam" id="PF07249">
    <property type="entry name" value="Cerato-platanin"/>
    <property type="match status" value="1"/>
</dbReference>
<evidence type="ECO:0000313" key="5">
    <source>
        <dbReference type="EMBL" id="AGL40517.1"/>
    </source>
</evidence>
<evidence type="ECO:0000256" key="4">
    <source>
        <dbReference type="SAM" id="SignalP"/>
    </source>
</evidence>
<dbReference type="GO" id="GO:0005576">
    <property type="term" value="C:extracellular region"/>
    <property type="evidence" value="ECO:0007669"/>
    <property type="project" value="UniProtKB-SubCell"/>
</dbReference>
<dbReference type="EMBL" id="JX422040">
    <property type="protein sequence ID" value="AGL40517.1"/>
    <property type="molecule type" value="Genomic_DNA"/>
</dbReference>
<proteinExistence type="inferred from homology"/>
<feature type="signal peptide" evidence="4">
    <location>
        <begin position="1"/>
        <end position="18"/>
    </location>
</feature>
<feature type="chain" id="PRO_5004524408" evidence="4">
    <location>
        <begin position="19"/>
        <end position="143"/>
    </location>
</feature>
<dbReference type="SUPFAM" id="SSF50685">
    <property type="entry name" value="Barwin-like endoglucanases"/>
    <property type="match status" value="1"/>
</dbReference>
<dbReference type="InterPro" id="IPR010829">
    <property type="entry name" value="Cerato-platanin"/>
</dbReference>
<keyword evidence="4" id="KW-0732">Signal</keyword>
<dbReference type="Gene3D" id="2.40.40.10">
    <property type="entry name" value="RlpA-like domain"/>
    <property type="match status" value="1"/>
</dbReference>
<organism evidence="5">
    <name type="scientific">Crinipellis campanella</name>
    <dbReference type="NCBI Taxonomy" id="34447"/>
    <lineage>
        <taxon>Eukaryota</taxon>
        <taxon>Fungi</taxon>
        <taxon>Dikarya</taxon>
        <taxon>Basidiomycota</taxon>
        <taxon>Agaricomycotina</taxon>
        <taxon>Agaricomycetes</taxon>
        <taxon>Agaricomycetidae</taxon>
        <taxon>Agaricales</taxon>
        <taxon>Marasmiineae</taxon>
        <taxon>Marasmiaceae</taxon>
        <taxon>Crinipellis</taxon>
    </lineage>
</organism>
<dbReference type="AlphaFoldDB" id="S4UPN1"/>
<evidence type="ECO:0000256" key="2">
    <source>
        <dbReference type="ARBA" id="ARBA00010421"/>
    </source>
</evidence>
<evidence type="ECO:0000256" key="1">
    <source>
        <dbReference type="ARBA" id="ARBA00004613"/>
    </source>
</evidence>
<accession>S4UPN1</accession>
<protein>
    <submittedName>
        <fullName evidence="5">Cerato-platanin 5</fullName>
    </submittedName>
</protein>
<keyword evidence="3" id="KW-0964">Secreted</keyword>
<dbReference type="CDD" id="cd22778">
    <property type="entry name" value="DPBB_CEPL-like"/>
    <property type="match status" value="1"/>
</dbReference>
<comment type="similarity">
    <text evidence="2">Belongs to the cerato-platanin family.</text>
</comment>
<name>S4UPN1_9AGAR</name>